<evidence type="ECO:0000256" key="7">
    <source>
        <dbReference type="SAM" id="MobiDB-lite"/>
    </source>
</evidence>
<dbReference type="SUPFAM" id="SSF53383">
    <property type="entry name" value="PLP-dependent transferases"/>
    <property type="match status" value="1"/>
</dbReference>
<keyword evidence="4 8" id="KW-0456">Lyase</keyword>
<evidence type="ECO:0000313" key="8">
    <source>
        <dbReference type="EMBL" id="MFC2924659.1"/>
    </source>
</evidence>
<gene>
    <name evidence="8" type="primary">metC</name>
    <name evidence="8" type="ORF">ACFOOR_00905</name>
</gene>
<dbReference type="NCBIfam" id="TIGR01324">
    <property type="entry name" value="cysta_beta_ly_B"/>
    <property type="match status" value="1"/>
</dbReference>
<evidence type="ECO:0000256" key="4">
    <source>
        <dbReference type="ARBA" id="ARBA00023239"/>
    </source>
</evidence>
<dbReference type="EC" id="4.4.1.13" evidence="8"/>
<dbReference type="RefSeq" id="WP_343163629.1">
    <property type="nucleotide sequence ID" value="NZ_JBHRSV010000001.1"/>
</dbReference>
<dbReference type="InterPro" id="IPR006233">
    <property type="entry name" value="Cys_b_lyase_bac"/>
</dbReference>
<dbReference type="Proteomes" id="UP001595379">
    <property type="component" value="Unassembled WGS sequence"/>
</dbReference>
<accession>A0ABV6ZTA5</accession>
<protein>
    <submittedName>
        <fullName evidence="8">Cystathionine beta-lyase</fullName>
        <ecNumber evidence="8">4.4.1.13</ecNumber>
    </submittedName>
</protein>
<comment type="similarity">
    <text evidence="2 6">Belongs to the trans-sulfuration enzymes family.</text>
</comment>
<comment type="cofactor">
    <cofactor evidence="1 6">
        <name>pyridoxal 5'-phosphate</name>
        <dbReference type="ChEBI" id="CHEBI:597326"/>
    </cofactor>
</comment>
<dbReference type="EMBL" id="JBHRSV010000001">
    <property type="protein sequence ID" value="MFC2924659.1"/>
    <property type="molecule type" value="Genomic_DNA"/>
</dbReference>
<dbReference type="Gene3D" id="3.90.1150.10">
    <property type="entry name" value="Aspartate Aminotransferase, domain 1"/>
    <property type="match status" value="1"/>
</dbReference>
<feature type="compositionally biased region" description="Basic and acidic residues" evidence="7">
    <location>
        <begin position="1"/>
        <end position="17"/>
    </location>
</feature>
<comment type="catalytic activity">
    <reaction evidence="5">
        <text>L,L-cystathionine + H2O = L-homocysteine + pyruvate + NH4(+)</text>
        <dbReference type="Rhea" id="RHEA:13965"/>
        <dbReference type="ChEBI" id="CHEBI:15361"/>
        <dbReference type="ChEBI" id="CHEBI:15377"/>
        <dbReference type="ChEBI" id="CHEBI:28938"/>
        <dbReference type="ChEBI" id="CHEBI:58161"/>
        <dbReference type="ChEBI" id="CHEBI:58199"/>
    </reaction>
</comment>
<keyword evidence="3 6" id="KW-0663">Pyridoxal phosphate</keyword>
<evidence type="ECO:0000256" key="2">
    <source>
        <dbReference type="ARBA" id="ARBA00009077"/>
    </source>
</evidence>
<dbReference type="Pfam" id="PF01053">
    <property type="entry name" value="Cys_Met_Meta_PP"/>
    <property type="match status" value="1"/>
</dbReference>
<dbReference type="PANTHER" id="PTHR43500:SF1">
    <property type="entry name" value="CYSTATHIONINE BETA-LYASE-RELATED"/>
    <property type="match status" value="1"/>
</dbReference>
<dbReference type="Gene3D" id="3.40.640.10">
    <property type="entry name" value="Type I PLP-dependent aspartate aminotransferase-like (Major domain)"/>
    <property type="match status" value="1"/>
</dbReference>
<evidence type="ECO:0000256" key="5">
    <source>
        <dbReference type="ARBA" id="ARBA00047517"/>
    </source>
</evidence>
<dbReference type="InterPro" id="IPR015422">
    <property type="entry name" value="PyrdxlP-dep_Trfase_small"/>
</dbReference>
<dbReference type="InterPro" id="IPR000277">
    <property type="entry name" value="Cys/Met-Metab_PyrdxlP-dep_enz"/>
</dbReference>
<reference evidence="9" key="1">
    <citation type="journal article" date="2019" name="Int. J. Syst. Evol. Microbiol.">
        <title>The Global Catalogue of Microorganisms (GCM) 10K type strain sequencing project: providing services to taxonomists for standard genome sequencing and annotation.</title>
        <authorList>
            <consortium name="The Broad Institute Genomics Platform"/>
            <consortium name="The Broad Institute Genome Sequencing Center for Infectious Disease"/>
            <person name="Wu L."/>
            <person name="Ma J."/>
        </authorList>
    </citation>
    <scope>NUCLEOTIDE SEQUENCE [LARGE SCALE GENOMIC DNA]</scope>
    <source>
        <strain evidence="9">KCTC 52487</strain>
    </source>
</reference>
<evidence type="ECO:0000256" key="1">
    <source>
        <dbReference type="ARBA" id="ARBA00001933"/>
    </source>
</evidence>
<organism evidence="8 9">
    <name type="scientific">Hyphobacterium vulgare</name>
    <dbReference type="NCBI Taxonomy" id="1736751"/>
    <lineage>
        <taxon>Bacteria</taxon>
        <taxon>Pseudomonadati</taxon>
        <taxon>Pseudomonadota</taxon>
        <taxon>Alphaproteobacteria</taxon>
        <taxon>Maricaulales</taxon>
        <taxon>Maricaulaceae</taxon>
        <taxon>Hyphobacterium</taxon>
    </lineage>
</organism>
<dbReference type="InterPro" id="IPR015421">
    <property type="entry name" value="PyrdxlP-dep_Trfase_major"/>
</dbReference>
<feature type="region of interest" description="Disordered" evidence="7">
    <location>
        <begin position="1"/>
        <end position="23"/>
    </location>
</feature>
<dbReference type="PANTHER" id="PTHR43500">
    <property type="entry name" value="CYSTATHIONINE BETA-LYASE-RELATED"/>
    <property type="match status" value="1"/>
</dbReference>
<evidence type="ECO:0000313" key="9">
    <source>
        <dbReference type="Proteomes" id="UP001595379"/>
    </source>
</evidence>
<dbReference type="InterPro" id="IPR015424">
    <property type="entry name" value="PyrdxlP-dep_Trfase"/>
</dbReference>
<keyword evidence="9" id="KW-1185">Reference proteome</keyword>
<dbReference type="GO" id="GO:0047804">
    <property type="term" value="F:cysteine-S-conjugate beta-lyase activity"/>
    <property type="evidence" value="ECO:0007669"/>
    <property type="project" value="UniProtKB-EC"/>
</dbReference>
<evidence type="ECO:0000256" key="6">
    <source>
        <dbReference type="RuleBase" id="RU362118"/>
    </source>
</evidence>
<sequence length="380" mass="40347">MKPETRLTRIGRPHDGRGLVNPSVERGSTVLAESAASLYDAPPGKPHYGRMGLSSQTALREALCELYGADWCMLTPSGLSAMTLPLLACTSTGGRVLAADCVYGPTRKFITEILPRHGVQADFFAPGIGAGIADLIDEKTQAVFVESPGSLSFELQDIPAISKAAAKVGAVVIADDTWSAGLLMNPLDLGAGIAAQALTKYVGGHSDILLGAALARGETAEKLKDYERTIGCHVSPDDAWLALRGLRTLGVRLARSGESALKIADWLADRPEVSSVIHPARRDHPDHALFQRDFTGASGLFAVTLKNFDRARTEAFLDALKLFGLGFSWGGFESLAIHCDPQIKRNHGKPVGTLIRFAIGLEDPGDLIADIEAAFAAVKA</sequence>
<name>A0ABV6ZTA5_9PROT</name>
<dbReference type="PIRSF" id="PIRSF001434">
    <property type="entry name" value="CGS"/>
    <property type="match status" value="1"/>
</dbReference>
<comment type="caution">
    <text evidence="8">The sequence shown here is derived from an EMBL/GenBank/DDBJ whole genome shotgun (WGS) entry which is preliminary data.</text>
</comment>
<evidence type="ECO:0000256" key="3">
    <source>
        <dbReference type="ARBA" id="ARBA00022898"/>
    </source>
</evidence>
<proteinExistence type="inferred from homology"/>